<evidence type="ECO:0000313" key="2">
    <source>
        <dbReference type="EMBL" id="ACU57710.1"/>
    </source>
</evidence>
<reference evidence="2 3" key="2">
    <citation type="journal article" date="2010" name="Stand. Genomic Sci.">
        <title>Complete genome sequence of Chitinophaga pinensis type strain (UQM 2034).</title>
        <authorList>
            <person name="Glavina Del Rio T."/>
            <person name="Abt B."/>
            <person name="Spring S."/>
            <person name="Lapidus A."/>
            <person name="Nolan M."/>
            <person name="Tice H."/>
            <person name="Copeland A."/>
            <person name="Cheng J.F."/>
            <person name="Chen F."/>
            <person name="Bruce D."/>
            <person name="Goodwin L."/>
            <person name="Pitluck S."/>
            <person name="Ivanova N."/>
            <person name="Mavromatis K."/>
            <person name="Mikhailova N."/>
            <person name="Pati A."/>
            <person name="Chen A."/>
            <person name="Palaniappan K."/>
            <person name="Land M."/>
            <person name="Hauser L."/>
            <person name="Chang Y.J."/>
            <person name="Jeffries C.D."/>
            <person name="Chain P."/>
            <person name="Saunders E."/>
            <person name="Detter J.C."/>
            <person name="Brettin T."/>
            <person name="Rohde M."/>
            <person name="Goker M."/>
            <person name="Bristow J."/>
            <person name="Eisen J.A."/>
            <person name="Markowitz V."/>
            <person name="Hugenholtz P."/>
            <person name="Kyrpides N.C."/>
            <person name="Klenk H.P."/>
            <person name="Lucas S."/>
        </authorList>
    </citation>
    <scope>NUCLEOTIDE SEQUENCE [LARGE SCALE GENOMIC DNA]</scope>
    <source>
        <strain evidence="3">ATCC 43595 / DSM 2588 / LMG 13176 / NBRC 15968 / NCIMB 11800 / UQM 2034</strain>
    </source>
</reference>
<dbReference type="Proteomes" id="UP000002215">
    <property type="component" value="Chromosome"/>
</dbReference>
<dbReference type="EMBL" id="CP001699">
    <property type="protein sequence ID" value="ACU57710.1"/>
    <property type="molecule type" value="Genomic_DNA"/>
</dbReference>
<keyword evidence="1" id="KW-0812">Transmembrane</keyword>
<accession>A0A979GS50</accession>
<feature type="transmembrane region" description="Helical" evidence="1">
    <location>
        <begin position="14"/>
        <end position="34"/>
    </location>
</feature>
<protein>
    <submittedName>
        <fullName evidence="2">Uncharacterized protein</fullName>
    </submittedName>
</protein>
<dbReference type="KEGG" id="cpi:Cpin_0209"/>
<keyword evidence="1" id="KW-0472">Membrane</keyword>
<gene>
    <name evidence="2" type="ordered locus">Cpin_0209</name>
</gene>
<keyword evidence="1" id="KW-1133">Transmembrane helix</keyword>
<name>A0A979GS50_CHIPD</name>
<organism evidence="2 3">
    <name type="scientific">Chitinophaga pinensis (strain ATCC 43595 / DSM 2588 / LMG 13176 / NBRC 15968 / NCIMB 11800 / UQM 2034)</name>
    <dbReference type="NCBI Taxonomy" id="485918"/>
    <lineage>
        <taxon>Bacteria</taxon>
        <taxon>Pseudomonadati</taxon>
        <taxon>Bacteroidota</taxon>
        <taxon>Chitinophagia</taxon>
        <taxon>Chitinophagales</taxon>
        <taxon>Chitinophagaceae</taxon>
        <taxon>Chitinophaga</taxon>
    </lineage>
</organism>
<evidence type="ECO:0000313" key="3">
    <source>
        <dbReference type="Proteomes" id="UP000002215"/>
    </source>
</evidence>
<sequence>MAEKLPDAYWFKSYMIIATPLLSVVLVLLSNWIFNSFHSIFKTLYTVCLEWRVARSVRELKKIPYASESDIHQLEMRFIKVKSRRRKR</sequence>
<dbReference type="AlphaFoldDB" id="A0A979GS50"/>
<reference evidence="3" key="1">
    <citation type="submission" date="2009-08" db="EMBL/GenBank/DDBJ databases">
        <title>The complete genome of Chitinophaga pinensis DSM 2588.</title>
        <authorList>
            <consortium name="US DOE Joint Genome Institute (JGI-PGF)"/>
            <person name="Lucas S."/>
            <person name="Copeland A."/>
            <person name="Lapidus A."/>
            <person name="Glavina del Rio T."/>
            <person name="Dalin E."/>
            <person name="Tice H."/>
            <person name="Bruce D."/>
            <person name="Goodwin L."/>
            <person name="Pitluck S."/>
            <person name="Kyrpides N."/>
            <person name="Mavromatis K."/>
            <person name="Ivanova N."/>
            <person name="Mikhailova N."/>
            <person name="Sims D."/>
            <person name="Meinche L."/>
            <person name="Brettin T."/>
            <person name="Detter J.C."/>
            <person name="Han C."/>
            <person name="Larimer F."/>
            <person name="Land M."/>
            <person name="Hauser L."/>
            <person name="Markowitz V."/>
            <person name="Cheng J.-F."/>
            <person name="Hugenholtz P."/>
            <person name="Woyke T."/>
            <person name="Wu D."/>
            <person name="Spring S."/>
            <person name="Klenk H.-P."/>
            <person name="Eisen J.A."/>
        </authorList>
    </citation>
    <scope>NUCLEOTIDE SEQUENCE [LARGE SCALE GENOMIC DNA]</scope>
    <source>
        <strain evidence="3">ATCC 43595 / DSM 2588 / LMG 13176 / NBRC 15968 / NCIMB 11800 / UQM 2034</strain>
    </source>
</reference>
<evidence type="ECO:0000256" key="1">
    <source>
        <dbReference type="SAM" id="Phobius"/>
    </source>
</evidence>
<proteinExistence type="predicted"/>